<keyword evidence="1" id="KW-1133">Transmembrane helix</keyword>
<organism evidence="2 3">
    <name type="scientific">Mesocestoides corti</name>
    <name type="common">Flatworm</name>
    <dbReference type="NCBI Taxonomy" id="53468"/>
    <lineage>
        <taxon>Eukaryota</taxon>
        <taxon>Metazoa</taxon>
        <taxon>Spiralia</taxon>
        <taxon>Lophotrochozoa</taxon>
        <taxon>Platyhelminthes</taxon>
        <taxon>Cestoda</taxon>
        <taxon>Eucestoda</taxon>
        <taxon>Cyclophyllidea</taxon>
        <taxon>Mesocestoididae</taxon>
        <taxon>Mesocestoides</taxon>
    </lineage>
</organism>
<protein>
    <submittedName>
        <fullName evidence="2">Uncharacterized protein</fullName>
    </submittedName>
</protein>
<dbReference type="EMBL" id="UXSR01001375">
    <property type="protein sequence ID" value="VDD78194.1"/>
    <property type="molecule type" value="Genomic_DNA"/>
</dbReference>
<evidence type="ECO:0000313" key="2">
    <source>
        <dbReference type="EMBL" id="VDD78194.1"/>
    </source>
</evidence>
<sequence length="341" mass="38536">MTLLPFPPEDFSVNADVITMDEFVDTFTETLISWSSRPTESLHRNRRSVVSKPQSEYVNIDCNLTCSVQTTEATPQRRILVCRPGHAESQQNGILVRTTCVEHRSGRLLHMILAVSDATVDFLDSDFARILDGALHSLTPEPETFYLTLEVPLVNLRDGDFTEFSPKLRRLSVNLGHAVSVDRNVVEALSLESLSFEGCEFKGTRVFQNESNMCDVSLLYTCPKLGEISLASDRTAWKKQCPQRPDNCRFRQQLDAQPTCNCGDYKSLAETYREAELAPPDAGMQLSLDYKHLFLLSLATNFVLSCILLIICLFTLTFYVQNCRRPSAETFVQRSSGHLRY</sequence>
<name>A0A0R3UB98_MESCO</name>
<evidence type="ECO:0000256" key="1">
    <source>
        <dbReference type="SAM" id="Phobius"/>
    </source>
</evidence>
<gene>
    <name evidence="2" type="ORF">MCOS_LOCUS4197</name>
</gene>
<keyword evidence="3" id="KW-1185">Reference proteome</keyword>
<dbReference type="Proteomes" id="UP000267029">
    <property type="component" value="Unassembled WGS sequence"/>
</dbReference>
<keyword evidence="1" id="KW-0472">Membrane</keyword>
<dbReference type="OrthoDB" id="6232547at2759"/>
<dbReference type="AlphaFoldDB" id="A0A0R3UB98"/>
<keyword evidence="1" id="KW-0812">Transmembrane</keyword>
<reference evidence="2 3" key="1">
    <citation type="submission" date="2018-10" db="EMBL/GenBank/DDBJ databases">
        <authorList>
            <consortium name="Pathogen Informatics"/>
        </authorList>
    </citation>
    <scope>NUCLEOTIDE SEQUENCE [LARGE SCALE GENOMIC DNA]</scope>
</reference>
<feature type="transmembrane region" description="Helical" evidence="1">
    <location>
        <begin position="293"/>
        <end position="320"/>
    </location>
</feature>
<accession>A0A0R3UB98</accession>
<evidence type="ECO:0000313" key="3">
    <source>
        <dbReference type="Proteomes" id="UP000267029"/>
    </source>
</evidence>
<proteinExistence type="predicted"/>